<dbReference type="EMBL" id="KZ857444">
    <property type="protein sequence ID" value="RDX44847.1"/>
    <property type="molecule type" value="Genomic_DNA"/>
</dbReference>
<name>A0A371CX51_9APHY</name>
<keyword evidence="2" id="KW-1185">Reference proteome</keyword>
<dbReference type="Proteomes" id="UP000256964">
    <property type="component" value="Unassembled WGS sequence"/>
</dbReference>
<proteinExistence type="predicted"/>
<gene>
    <name evidence="1" type="ORF">OH76DRAFT_1408636</name>
</gene>
<sequence>MSTTGPVTSGLATAFVSPSSSLPSLVCQRTIVAATGSTRTTKSSSSIAIVKRNLLKYEQMSLLTCGLLTTE</sequence>
<organism evidence="1 2">
    <name type="scientific">Lentinus brumalis</name>
    <dbReference type="NCBI Taxonomy" id="2498619"/>
    <lineage>
        <taxon>Eukaryota</taxon>
        <taxon>Fungi</taxon>
        <taxon>Dikarya</taxon>
        <taxon>Basidiomycota</taxon>
        <taxon>Agaricomycotina</taxon>
        <taxon>Agaricomycetes</taxon>
        <taxon>Polyporales</taxon>
        <taxon>Polyporaceae</taxon>
        <taxon>Lentinus</taxon>
    </lineage>
</organism>
<protein>
    <submittedName>
        <fullName evidence="1">Uncharacterized protein</fullName>
    </submittedName>
</protein>
<evidence type="ECO:0000313" key="2">
    <source>
        <dbReference type="Proteomes" id="UP000256964"/>
    </source>
</evidence>
<reference evidence="1 2" key="1">
    <citation type="journal article" date="2018" name="Biotechnol. Biofuels">
        <title>Integrative visual omics of the white-rot fungus Polyporus brumalis exposes the biotechnological potential of its oxidative enzymes for delignifying raw plant biomass.</title>
        <authorList>
            <person name="Miyauchi S."/>
            <person name="Rancon A."/>
            <person name="Drula E."/>
            <person name="Hage H."/>
            <person name="Chaduli D."/>
            <person name="Favel A."/>
            <person name="Grisel S."/>
            <person name="Henrissat B."/>
            <person name="Herpoel-Gimbert I."/>
            <person name="Ruiz-Duenas F.J."/>
            <person name="Chevret D."/>
            <person name="Hainaut M."/>
            <person name="Lin J."/>
            <person name="Wang M."/>
            <person name="Pangilinan J."/>
            <person name="Lipzen A."/>
            <person name="Lesage-Meessen L."/>
            <person name="Navarro D."/>
            <person name="Riley R."/>
            <person name="Grigoriev I.V."/>
            <person name="Zhou S."/>
            <person name="Raouche S."/>
            <person name="Rosso M.N."/>
        </authorList>
    </citation>
    <scope>NUCLEOTIDE SEQUENCE [LARGE SCALE GENOMIC DNA]</scope>
    <source>
        <strain evidence="1 2">BRFM 1820</strain>
    </source>
</reference>
<evidence type="ECO:0000313" key="1">
    <source>
        <dbReference type="EMBL" id="RDX44847.1"/>
    </source>
</evidence>
<dbReference type="AlphaFoldDB" id="A0A371CX51"/>
<accession>A0A371CX51</accession>